<evidence type="ECO:0000256" key="6">
    <source>
        <dbReference type="SAM" id="MobiDB-lite"/>
    </source>
</evidence>
<gene>
    <name evidence="8" type="ORF">RAG0_15021</name>
</gene>
<evidence type="ECO:0000313" key="8">
    <source>
        <dbReference type="EMBL" id="CZT10605.1"/>
    </source>
</evidence>
<evidence type="ECO:0000313" key="9">
    <source>
        <dbReference type="Proteomes" id="UP000178912"/>
    </source>
</evidence>
<dbReference type="EMBL" id="FJUX01000130">
    <property type="protein sequence ID" value="CZT10605.1"/>
    <property type="molecule type" value="Genomic_DNA"/>
</dbReference>
<dbReference type="Proteomes" id="UP000178912">
    <property type="component" value="Unassembled WGS sequence"/>
</dbReference>
<protein>
    <recommendedName>
        <fullName evidence="7">Zn(2)-C6 fungal-type domain-containing protein</fullName>
    </recommendedName>
</protein>
<proteinExistence type="predicted"/>
<dbReference type="GO" id="GO:0008270">
    <property type="term" value="F:zinc ion binding"/>
    <property type="evidence" value="ECO:0007669"/>
    <property type="project" value="InterPro"/>
</dbReference>
<reference evidence="9" key="1">
    <citation type="submission" date="2016-03" db="EMBL/GenBank/DDBJ databases">
        <authorList>
            <person name="Guldener U."/>
        </authorList>
    </citation>
    <scope>NUCLEOTIDE SEQUENCE [LARGE SCALE GENOMIC DNA]</scope>
    <source>
        <strain evidence="9">04CH-RAC-A.6.1</strain>
    </source>
</reference>
<feature type="region of interest" description="Disordered" evidence="6">
    <location>
        <begin position="145"/>
        <end position="175"/>
    </location>
</feature>
<dbReference type="PANTHER" id="PTHR47540">
    <property type="entry name" value="THIAMINE REPRESSIBLE GENES REGULATORY PROTEIN THI5"/>
    <property type="match status" value="1"/>
</dbReference>
<keyword evidence="5" id="KW-0539">Nucleus</keyword>
<keyword evidence="2" id="KW-0805">Transcription regulation</keyword>
<comment type="subcellular location">
    <subcellularLocation>
        <location evidence="1">Nucleus</location>
    </subcellularLocation>
</comment>
<evidence type="ECO:0000259" key="7">
    <source>
        <dbReference type="PROSITE" id="PS50048"/>
    </source>
</evidence>
<dbReference type="Gene3D" id="4.10.240.10">
    <property type="entry name" value="Zn(2)-C6 fungal-type DNA-binding domain"/>
    <property type="match status" value="1"/>
</dbReference>
<accession>A0A1E1LJD9</accession>
<name>A0A1E1LJD9_9HELO</name>
<feature type="compositionally biased region" description="Basic residues" evidence="6">
    <location>
        <begin position="1"/>
        <end position="10"/>
    </location>
</feature>
<dbReference type="PROSITE" id="PS00463">
    <property type="entry name" value="ZN2_CY6_FUNGAL_1"/>
    <property type="match status" value="1"/>
</dbReference>
<evidence type="ECO:0000256" key="1">
    <source>
        <dbReference type="ARBA" id="ARBA00004123"/>
    </source>
</evidence>
<dbReference type="GO" id="GO:0043565">
    <property type="term" value="F:sequence-specific DNA binding"/>
    <property type="evidence" value="ECO:0007669"/>
    <property type="project" value="TreeGrafter"/>
</dbReference>
<organism evidence="8 9">
    <name type="scientific">Rhynchosporium agropyri</name>
    <dbReference type="NCBI Taxonomy" id="914238"/>
    <lineage>
        <taxon>Eukaryota</taxon>
        <taxon>Fungi</taxon>
        <taxon>Dikarya</taxon>
        <taxon>Ascomycota</taxon>
        <taxon>Pezizomycotina</taxon>
        <taxon>Leotiomycetes</taxon>
        <taxon>Helotiales</taxon>
        <taxon>Ploettnerulaceae</taxon>
        <taxon>Rhynchosporium</taxon>
    </lineage>
</organism>
<dbReference type="GO" id="GO:0045944">
    <property type="term" value="P:positive regulation of transcription by RNA polymerase II"/>
    <property type="evidence" value="ECO:0007669"/>
    <property type="project" value="TreeGrafter"/>
</dbReference>
<dbReference type="PROSITE" id="PS50048">
    <property type="entry name" value="ZN2_CY6_FUNGAL_2"/>
    <property type="match status" value="1"/>
</dbReference>
<dbReference type="Pfam" id="PF00172">
    <property type="entry name" value="Zn_clus"/>
    <property type="match status" value="1"/>
</dbReference>
<dbReference type="InterPro" id="IPR001138">
    <property type="entry name" value="Zn2Cys6_DnaBD"/>
</dbReference>
<feature type="region of interest" description="Disordered" evidence="6">
    <location>
        <begin position="1"/>
        <end position="20"/>
    </location>
</feature>
<dbReference type="SUPFAM" id="SSF57701">
    <property type="entry name" value="Zn2/Cys6 DNA-binding domain"/>
    <property type="match status" value="1"/>
</dbReference>
<dbReference type="AlphaFoldDB" id="A0A1E1LJD9"/>
<dbReference type="PANTHER" id="PTHR47540:SF5">
    <property type="entry name" value="ZN(II)2CYS6 TRANSCRIPTION FACTOR"/>
    <property type="match status" value="1"/>
</dbReference>
<dbReference type="CDD" id="cd00067">
    <property type="entry name" value="GAL4"/>
    <property type="match status" value="1"/>
</dbReference>
<keyword evidence="4" id="KW-0804">Transcription</keyword>
<feature type="compositionally biased region" description="Low complexity" evidence="6">
    <location>
        <begin position="49"/>
        <end position="87"/>
    </location>
</feature>
<dbReference type="GO" id="GO:0000981">
    <property type="term" value="F:DNA-binding transcription factor activity, RNA polymerase II-specific"/>
    <property type="evidence" value="ECO:0007669"/>
    <property type="project" value="InterPro"/>
</dbReference>
<dbReference type="InterPro" id="IPR036864">
    <property type="entry name" value="Zn2-C6_fun-type_DNA-bd_sf"/>
</dbReference>
<keyword evidence="3" id="KW-0238">DNA-binding</keyword>
<dbReference type="OrthoDB" id="5284003at2759"/>
<dbReference type="InterPro" id="IPR051711">
    <property type="entry name" value="Stress_Response_Reg"/>
</dbReference>
<evidence type="ECO:0000256" key="3">
    <source>
        <dbReference type="ARBA" id="ARBA00023125"/>
    </source>
</evidence>
<feature type="region of interest" description="Disordered" evidence="6">
    <location>
        <begin position="49"/>
        <end position="119"/>
    </location>
</feature>
<evidence type="ECO:0000256" key="5">
    <source>
        <dbReference type="ARBA" id="ARBA00023242"/>
    </source>
</evidence>
<dbReference type="CDD" id="cd12148">
    <property type="entry name" value="fungal_TF_MHR"/>
    <property type="match status" value="1"/>
</dbReference>
<dbReference type="GO" id="GO:0005634">
    <property type="term" value="C:nucleus"/>
    <property type="evidence" value="ECO:0007669"/>
    <property type="project" value="UniProtKB-SubCell"/>
</dbReference>
<dbReference type="SMART" id="SM00066">
    <property type="entry name" value="GAL4"/>
    <property type="match status" value="1"/>
</dbReference>
<keyword evidence="9" id="KW-1185">Reference proteome</keyword>
<evidence type="ECO:0000256" key="2">
    <source>
        <dbReference type="ARBA" id="ARBA00023015"/>
    </source>
</evidence>
<feature type="domain" description="Zn(2)-C6 fungal-type" evidence="7">
    <location>
        <begin position="178"/>
        <end position="208"/>
    </location>
</feature>
<evidence type="ECO:0000256" key="4">
    <source>
        <dbReference type="ARBA" id="ARBA00023163"/>
    </source>
</evidence>
<sequence length="803" mass="88887">MSSSSHHHPHLNYQASPPINIPITTPRFSRGLAGDHYFAHRGFETVVMSGYSNPNSNPGSSYPHHPHAQQAQQSPSLPHQQQQSQSHNGVRGPSPSGGNGQGHISNSLSPHGHQGLPNQQSFQYDQGVQQQLQAYANGGHVDDIQQQQQRVQLPAPSPSSSNHGGEGKGHKGNRLRKACDSCSMRKVKCDESGPPCRACAALDIPCTFERQSKRRGPPNRHAEAIKKKARESLAAGFSSPSSPSNVAATLASFSTHAVLNAESICPFSTLELLIDDFFTYIHPLCPFPHEPSFRAAFNNREDLKNPSFLALMASMVGVLVASFPRKPRLHLKAQHREHLFPNSMSLVERCHKVAVAARGPGYLDKELSVYDAATSYFLGLAGAYTFRWKQTRLYFGECLTIIRVLGAHKSNDASLAVGALPEAYGADSNSMQGVSEPVDYIRQEIGRRLFWVMFVGVISIQQLGASFGELLIPPPTTNNPYPPLPMEIDDEYIFVDHIESQPPGVLSKITGFNINVRIYKTVTPLSTMELAYGIDEVFDWNRQKRVLEECLRNVKQVLEVVPQELMLSPGSSSGDFQHSIFQYYPPNADYPGIRSNGGDGNQWPIEKTEERRRLQFEIQKANIHGSQLGTRSSFVDKYCNLFDAYEKVKSSSGESLQLGSPGVMAVGLDGMLSKQSITSHYEETNVAQERESIVKDLLKVLSCINQVNMEPNGGSFINKIRQIASTLIETPESRKGPMQVKSEEYLGRFLDVLMKLERISPGLRSESDNGDGVVDEEEELRNWADLREYQLRFAQAGGFMAET</sequence>